<dbReference type="Pfam" id="PF13409">
    <property type="entry name" value="GST_N_2"/>
    <property type="match status" value="1"/>
</dbReference>
<dbReference type="PROSITE" id="PS50404">
    <property type="entry name" value="GST_NTER"/>
    <property type="match status" value="1"/>
</dbReference>
<dbReference type="HOGENOM" id="CLU_011226_4_0_1"/>
<feature type="domain" description="GST N-terminal" evidence="1">
    <location>
        <begin position="24"/>
        <end position="121"/>
    </location>
</feature>
<dbReference type="InParanoid" id="A0A067MN57"/>
<keyword evidence="3" id="KW-1185">Reference proteome</keyword>
<name>A0A067MN57_BOTB1</name>
<dbReference type="InterPro" id="IPR004045">
    <property type="entry name" value="Glutathione_S-Trfase_N"/>
</dbReference>
<evidence type="ECO:0000313" key="3">
    <source>
        <dbReference type="Proteomes" id="UP000027195"/>
    </source>
</evidence>
<accession>A0A067MN57</accession>
<proteinExistence type="predicted"/>
<dbReference type="InterPro" id="IPR036249">
    <property type="entry name" value="Thioredoxin-like_sf"/>
</dbReference>
<dbReference type="Proteomes" id="UP000027195">
    <property type="component" value="Unassembled WGS sequence"/>
</dbReference>
<dbReference type="STRING" id="930990.A0A067MN57"/>
<dbReference type="SUPFAM" id="SSF47616">
    <property type="entry name" value="GST C-terminal domain-like"/>
    <property type="match status" value="1"/>
</dbReference>
<dbReference type="Gene3D" id="3.40.30.10">
    <property type="entry name" value="Glutaredoxin"/>
    <property type="match status" value="1"/>
</dbReference>
<dbReference type="Pfam" id="PF22041">
    <property type="entry name" value="GST_C_7"/>
    <property type="match status" value="1"/>
</dbReference>
<reference evidence="3" key="1">
    <citation type="journal article" date="2014" name="Proc. Natl. Acad. Sci. U.S.A.">
        <title>Extensive sampling of basidiomycete genomes demonstrates inadequacy of the white-rot/brown-rot paradigm for wood decay fungi.</title>
        <authorList>
            <person name="Riley R."/>
            <person name="Salamov A.A."/>
            <person name="Brown D.W."/>
            <person name="Nagy L.G."/>
            <person name="Floudas D."/>
            <person name="Held B.W."/>
            <person name="Levasseur A."/>
            <person name="Lombard V."/>
            <person name="Morin E."/>
            <person name="Otillar R."/>
            <person name="Lindquist E.A."/>
            <person name="Sun H."/>
            <person name="LaButti K.M."/>
            <person name="Schmutz J."/>
            <person name="Jabbour D."/>
            <person name="Luo H."/>
            <person name="Baker S.E."/>
            <person name="Pisabarro A.G."/>
            <person name="Walton J.D."/>
            <person name="Blanchette R.A."/>
            <person name="Henrissat B."/>
            <person name="Martin F."/>
            <person name="Cullen D."/>
            <person name="Hibbett D.S."/>
            <person name="Grigoriev I.V."/>
        </authorList>
    </citation>
    <scope>NUCLEOTIDE SEQUENCE [LARGE SCALE GENOMIC DNA]</scope>
    <source>
        <strain evidence="3">FD-172 SS1</strain>
    </source>
</reference>
<dbReference type="OrthoDB" id="4951845at2759"/>
<dbReference type="InterPro" id="IPR054416">
    <property type="entry name" value="GST_UstS-like_C"/>
</dbReference>
<protein>
    <recommendedName>
        <fullName evidence="1">GST N-terminal domain-containing protein</fullName>
    </recommendedName>
</protein>
<dbReference type="SUPFAM" id="SSF52833">
    <property type="entry name" value="Thioredoxin-like"/>
    <property type="match status" value="1"/>
</dbReference>
<dbReference type="InterPro" id="IPR036282">
    <property type="entry name" value="Glutathione-S-Trfase_C_sf"/>
</dbReference>
<dbReference type="AlphaFoldDB" id="A0A067MN57"/>
<dbReference type="Gene3D" id="1.20.1050.10">
    <property type="match status" value="1"/>
</dbReference>
<gene>
    <name evidence="2" type="ORF">BOTBODRAFT_31223</name>
</gene>
<organism evidence="2 3">
    <name type="scientific">Botryobasidium botryosum (strain FD-172 SS1)</name>
    <dbReference type="NCBI Taxonomy" id="930990"/>
    <lineage>
        <taxon>Eukaryota</taxon>
        <taxon>Fungi</taxon>
        <taxon>Dikarya</taxon>
        <taxon>Basidiomycota</taxon>
        <taxon>Agaricomycotina</taxon>
        <taxon>Agaricomycetes</taxon>
        <taxon>Cantharellales</taxon>
        <taxon>Botryobasidiaceae</taxon>
        <taxon>Botryobasidium</taxon>
    </lineage>
</organism>
<evidence type="ECO:0000259" key="1">
    <source>
        <dbReference type="PROSITE" id="PS50404"/>
    </source>
</evidence>
<sequence length="270" mass="30699">MSASSSAAATPSPIEDTSIIFYDIKCNEAGTTWSHNTWKTRIVLNYKRIPYRTEWLSLPEIEPTLRGLGFRPLQVKFPPLPYTLPAIIDPSRQSPTNPRGALIMDSFAIAEYLDDVYPDRPVFPPGTKGLQAMFLRYFEQNIGRAAIPLALSGVPDILDDAGAEYYRRTRAAWLGMPIDTFRPQGEALEAAWRKLQHQMDVLSIILDKNGANPAAEPFVMGDQPSFADFVLCGYFDLLMKVDGGVGWERIRKWNKGRWARIWERCKEYMY</sequence>
<dbReference type="EMBL" id="KL198029">
    <property type="protein sequence ID" value="KDQ16155.1"/>
    <property type="molecule type" value="Genomic_DNA"/>
</dbReference>
<evidence type="ECO:0000313" key="2">
    <source>
        <dbReference type="EMBL" id="KDQ16155.1"/>
    </source>
</evidence>